<keyword evidence="3" id="KW-1185">Reference proteome</keyword>
<dbReference type="Gene3D" id="3.20.20.190">
    <property type="entry name" value="Phosphatidylinositol (PI) phosphodiesterase"/>
    <property type="match status" value="1"/>
</dbReference>
<dbReference type="GO" id="GO:0008081">
    <property type="term" value="F:phosphoric diester hydrolase activity"/>
    <property type="evidence" value="ECO:0007669"/>
    <property type="project" value="InterPro"/>
</dbReference>
<proteinExistence type="predicted"/>
<gene>
    <name evidence="2" type="ORF">NIASO_15340</name>
</gene>
<accession>W0F481</accession>
<evidence type="ECO:0000259" key="1">
    <source>
        <dbReference type="PROSITE" id="PS51704"/>
    </source>
</evidence>
<dbReference type="Pfam" id="PF03009">
    <property type="entry name" value="GDPD"/>
    <property type="match status" value="1"/>
</dbReference>
<dbReference type="eggNOG" id="COG0584">
    <property type="taxonomic scope" value="Bacteria"/>
</dbReference>
<dbReference type="SUPFAM" id="SSF51695">
    <property type="entry name" value="PLC-like phosphodiesterases"/>
    <property type="match status" value="1"/>
</dbReference>
<dbReference type="GO" id="GO:0006629">
    <property type="term" value="P:lipid metabolic process"/>
    <property type="evidence" value="ECO:0007669"/>
    <property type="project" value="InterPro"/>
</dbReference>
<dbReference type="InterPro" id="IPR030395">
    <property type="entry name" value="GP_PDE_dom"/>
</dbReference>
<dbReference type="EMBL" id="CP007035">
    <property type="protein sequence ID" value="AHF16151.1"/>
    <property type="molecule type" value="Genomic_DNA"/>
</dbReference>
<evidence type="ECO:0000313" key="2">
    <source>
        <dbReference type="EMBL" id="AHF16151.1"/>
    </source>
</evidence>
<name>W0F481_9BACT</name>
<reference evidence="2" key="1">
    <citation type="submission" date="2013-12" db="EMBL/GenBank/DDBJ databases">
        <authorList>
            <consortium name="DOE Joint Genome Institute"/>
            <person name="Eisen J."/>
            <person name="Huntemann M."/>
            <person name="Han J."/>
            <person name="Chen A."/>
            <person name="Kyrpides N."/>
            <person name="Mavromatis K."/>
            <person name="Markowitz V."/>
            <person name="Palaniappan K."/>
            <person name="Ivanova N."/>
            <person name="Schaumberg A."/>
            <person name="Pati A."/>
            <person name="Liolios K."/>
            <person name="Nordberg H.P."/>
            <person name="Cantor M.N."/>
            <person name="Hua S.X."/>
            <person name="Woyke T."/>
        </authorList>
    </citation>
    <scope>NUCLEOTIDE SEQUENCE [LARGE SCALE GENOMIC DNA]</scope>
    <source>
        <strain evidence="2">JS13-8</strain>
    </source>
</reference>
<evidence type="ECO:0000313" key="3">
    <source>
        <dbReference type="Proteomes" id="UP000003586"/>
    </source>
</evidence>
<dbReference type="InterPro" id="IPR017946">
    <property type="entry name" value="PLC-like_Pdiesterase_TIM-brl"/>
</dbReference>
<feature type="domain" description="GP-PDE" evidence="1">
    <location>
        <begin position="33"/>
        <end position="303"/>
    </location>
</feature>
<dbReference type="OrthoDB" id="384721at2"/>
<dbReference type="RefSeq" id="WP_008586894.1">
    <property type="nucleotide sequence ID" value="NZ_CP007035.1"/>
</dbReference>
<dbReference type="PANTHER" id="PTHR46211:SF14">
    <property type="entry name" value="GLYCEROPHOSPHODIESTER PHOSPHODIESTERASE"/>
    <property type="match status" value="1"/>
</dbReference>
<dbReference type="HOGENOM" id="CLU_030006_3_1_10"/>
<sequence>MKKTIFSVALLLAVTMAGYGQKKIQLPPTYKNLDMEAHRGGRGLMPENTIPAMLNAIDMGVTTLEMDMQVTKDKQVIVSHDATFNYGFTTTPEGDTLTPAESKKRILYTMTYDSIKKYDVGKKFYPAEPRQKKMAAVKPLLKELLTTTEAYAKKKDIAIQYNIEIKSSPKGDGVTSPPVAEFTDLAMQTLLPFNIGKRLIIQCFDVRALKIMHQKYPQVQTSYLVDDKEKRPLAEQLEALGYTPAYYSPHYAIVTPELVKECHQRNIKIVPWTVNDLPTIKKLADMGVDGIITDYPDLFYQLK</sequence>
<dbReference type="PROSITE" id="PS51704">
    <property type="entry name" value="GP_PDE"/>
    <property type="match status" value="1"/>
</dbReference>
<dbReference type="STRING" id="929713.NIASO_15340"/>
<protein>
    <submittedName>
        <fullName evidence="2">Glycerophosphoryl diester phosphodiesterase</fullName>
    </submittedName>
</protein>
<dbReference type="AlphaFoldDB" id="W0F481"/>
<organism evidence="2 3">
    <name type="scientific">Niabella soli DSM 19437</name>
    <dbReference type="NCBI Taxonomy" id="929713"/>
    <lineage>
        <taxon>Bacteria</taxon>
        <taxon>Pseudomonadati</taxon>
        <taxon>Bacteroidota</taxon>
        <taxon>Chitinophagia</taxon>
        <taxon>Chitinophagales</taxon>
        <taxon>Chitinophagaceae</taxon>
        <taxon>Niabella</taxon>
    </lineage>
</organism>
<dbReference type="PANTHER" id="PTHR46211">
    <property type="entry name" value="GLYCEROPHOSPHORYL DIESTER PHOSPHODIESTERASE"/>
    <property type="match status" value="1"/>
</dbReference>
<dbReference type="Proteomes" id="UP000003586">
    <property type="component" value="Chromosome"/>
</dbReference>
<dbReference type="KEGG" id="nso:NIASO_15340"/>